<keyword evidence="4" id="KW-1185">Reference proteome</keyword>
<dbReference type="RefSeq" id="WP_090544319.1">
    <property type="nucleotide sequence ID" value="NZ_FNSR01000001.1"/>
</dbReference>
<feature type="transmembrane region" description="Helical" evidence="2">
    <location>
        <begin position="343"/>
        <end position="365"/>
    </location>
</feature>
<evidence type="ECO:0000313" key="3">
    <source>
        <dbReference type="EMBL" id="SEK71867.1"/>
    </source>
</evidence>
<protein>
    <submittedName>
        <fullName evidence="3">Uncharacterized iron-regulated membrane protein</fullName>
    </submittedName>
</protein>
<reference evidence="4" key="1">
    <citation type="submission" date="2016-10" db="EMBL/GenBank/DDBJ databases">
        <authorList>
            <person name="Varghese N."/>
            <person name="Submissions S."/>
        </authorList>
    </citation>
    <scope>NUCLEOTIDE SEQUENCE [LARGE SCALE GENOMIC DNA]</scope>
    <source>
        <strain evidence="4">LMG 26416</strain>
    </source>
</reference>
<dbReference type="Pfam" id="PF03929">
    <property type="entry name" value="PepSY_TM"/>
    <property type="match status" value="1"/>
</dbReference>
<dbReference type="PANTHER" id="PTHR34219:SF3">
    <property type="entry name" value="BLL7967 PROTEIN"/>
    <property type="match status" value="1"/>
</dbReference>
<keyword evidence="2" id="KW-0472">Membrane</keyword>
<dbReference type="STRING" id="416943.SAMN05445871_1906"/>
<dbReference type="AlphaFoldDB" id="A0A1H7JDA5"/>
<dbReference type="OrthoDB" id="9776609at2"/>
<keyword evidence="2" id="KW-0812">Transmembrane</keyword>
<feature type="region of interest" description="Disordered" evidence="1">
    <location>
        <begin position="378"/>
        <end position="398"/>
    </location>
</feature>
<dbReference type="EMBL" id="FOAJ01000003">
    <property type="protein sequence ID" value="SEK71867.1"/>
    <property type="molecule type" value="Genomic_DNA"/>
</dbReference>
<evidence type="ECO:0000256" key="1">
    <source>
        <dbReference type="SAM" id="MobiDB-lite"/>
    </source>
</evidence>
<name>A0A1H7JDA5_9BURK</name>
<dbReference type="Proteomes" id="UP000199120">
    <property type="component" value="Unassembled WGS sequence"/>
</dbReference>
<feature type="transmembrane region" description="Helical" evidence="2">
    <location>
        <begin position="152"/>
        <end position="176"/>
    </location>
</feature>
<sequence>MAPSTRLWLRLHTWSSLVCTLFLLIVCLTGLPLIFLDEISEHWRGDPPAAALSADTPLVDLDRLVASAVGTGGVFPGETVRWLSIEDDSGQIWMGLGPSYDAARGLDHVVRFDARSGRVIHAARSGEHTSPLWIGLMFRLHTDWFAGLPGELFLAAMALLFVIATVSGVALYGPFMKKLPFGTVRHDRPARIRWLDLHNLLGIVTVAWVLCVGATGIINQLSTPLYDVWRNTELGALLAAYRNQPMPSRPGSVQAAYETALRAEPGKTVRSIRFPDGRLGSPYHYLIWTHGDTPLTSQLATPVLVDARTGRMTAKPSLPWYLTTLLTARPLHFGDYAGLPLKIIWALLDVMTIAILGSGVYLWIARHKARAERYRRLAGAPESGQAPATRRVGDRERD</sequence>
<organism evidence="3 4">
    <name type="scientific">Paraburkholderia caballeronis</name>
    <dbReference type="NCBI Taxonomy" id="416943"/>
    <lineage>
        <taxon>Bacteria</taxon>
        <taxon>Pseudomonadati</taxon>
        <taxon>Pseudomonadota</taxon>
        <taxon>Betaproteobacteria</taxon>
        <taxon>Burkholderiales</taxon>
        <taxon>Burkholderiaceae</taxon>
        <taxon>Paraburkholderia</taxon>
    </lineage>
</organism>
<evidence type="ECO:0000256" key="2">
    <source>
        <dbReference type="SAM" id="Phobius"/>
    </source>
</evidence>
<feature type="transmembrane region" description="Helical" evidence="2">
    <location>
        <begin position="197"/>
        <end position="218"/>
    </location>
</feature>
<evidence type="ECO:0000313" key="4">
    <source>
        <dbReference type="Proteomes" id="UP000199120"/>
    </source>
</evidence>
<accession>A0A1H7JDA5</accession>
<gene>
    <name evidence="3" type="ORF">SAMN05192542_103210</name>
</gene>
<dbReference type="InterPro" id="IPR005625">
    <property type="entry name" value="PepSY-ass_TM"/>
</dbReference>
<feature type="transmembrane region" description="Helical" evidence="2">
    <location>
        <begin position="12"/>
        <end position="35"/>
    </location>
</feature>
<keyword evidence="2" id="KW-1133">Transmembrane helix</keyword>
<dbReference type="PANTHER" id="PTHR34219">
    <property type="entry name" value="IRON-REGULATED INNER MEMBRANE PROTEIN-RELATED"/>
    <property type="match status" value="1"/>
</dbReference>
<proteinExistence type="predicted"/>